<evidence type="ECO:0000313" key="12">
    <source>
        <dbReference type="Proteomes" id="UP000494206"/>
    </source>
</evidence>
<protein>
    <submittedName>
        <fullName evidence="11">Uncharacterized protein</fullName>
    </submittedName>
</protein>
<name>A0A8S1FAL1_9PELO</name>
<evidence type="ECO:0000256" key="10">
    <source>
        <dbReference type="ARBA" id="ARBA00038150"/>
    </source>
</evidence>
<organism evidence="11 12">
    <name type="scientific">Caenorhabditis bovis</name>
    <dbReference type="NCBI Taxonomy" id="2654633"/>
    <lineage>
        <taxon>Eukaryota</taxon>
        <taxon>Metazoa</taxon>
        <taxon>Ecdysozoa</taxon>
        <taxon>Nematoda</taxon>
        <taxon>Chromadorea</taxon>
        <taxon>Rhabditida</taxon>
        <taxon>Rhabditina</taxon>
        <taxon>Rhabditomorpha</taxon>
        <taxon>Rhabditoidea</taxon>
        <taxon>Rhabditidae</taxon>
        <taxon>Peloderinae</taxon>
        <taxon>Caenorhabditis</taxon>
    </lineage>
</organism>
<evidence type="ECO:0000313" key="11">
    <source>
        <dbReference type="EMBL" id="CAB3408175.1"/>
    </source>
</evidence>
<keyword evidence="5" id="KW-0812">Transmembrane</keyword>
<reference evidence="11 12" key="1">
    <citation type="submission" date="2020-04" db="EMBL/GenBank/DDBJ databases">
        <authorList>
            <person name="Laetsch R D."/>
            <person name="Stevens L."/>
            <person name="Kumar S."/>
            <person name="Blaxter L. M."/>
        </authorList>
    </citation>
    <scope>NUCLEOTIDE SEQUENCE [LARGE SCALE GENOMIC DNA]</scope>
</reference>
<dbReference type="GO" id="GO:0016020">
    <property type="term" value="C:membrane"/>
    <property type="evidence" value="ECO:0007669"/>
    <property type="project" value="UniProtKB-SubCell"/>
</dbReference>
<evidence type="ECO:0000256" key="7">
    <source>
        <dbReference type="ARBA" id="ARBA00022989"/>
    </source>
</evidence>
<keyword evidence="6" id="KW-0735">Signal-anchor</keyword>
<evidence type="ECO:0000256" key="8">
    <source>
        <dbReference type="ARBA" id="ARBA00023136"/>
    </source>
</evidence>
<dbReference type="AlphaFoldDB" id="A0A8S1FAL1"/>
<accession>A0A8S1FAL1</accession>
<evidence type="ECO:0000256" key="9">
    <source>
        <dbReference type="ARBA" id="ARBA00023180"/>
    </source>
</evidence>
<keyword evidence="7" id="KW-1133">Transmembrane helix</keyword>
<gene>
    <name evidence="11" type="ORF">CBOVIS_LOCUS9986</name>
</gene>
<keyword evidence="9" id="KW-0325">Glycoprotein</keyword>
<dbReference type="Pfam" id="PF02485">
    <property type="entry name" value="Branch"/>
    <property type="match status" value="1"/>
</dbReference>
<dbReference type="PANTHER" id="PTHR19297">
    <property type="entry name" value="GLYCOSYLTRANSFERASE 14 FAMILY MEMBER"/>
    <property type="match status" value="1"/>
</dbReference>
<dbReference type="OrthoDB" id="2019572at2759"/>
<comment type="caution">
    <text evidence="11">The sequence shown here is derived from an EMBL/GenBank/DDBJ whole genome shotgun (WGS) entry which is preliminary data.</text>
</comment>
<dbReference type="PANTHER" id="PTHR19297:SF186">
    <property type="entry name" value="CORE-2_I-BRANCHING ENZYME"/>
    <property type="match status" value="1"/>
</dbReference>
<evidence type="ECO:0000256" key="4">
    <source>
        <dbReference type="ARBA" id="ARBA00022679"/>
    </source>
</evidence>
<keyword evidence="3" id="KW-0328">Glycosyltransferase</keyword>
<keyword evidence="4" id="KW-0808">Transferase</keyword>
<comment type="pathway">
    <text evidence="2">Protein modification; protein glycosylation.</text>
</comment>
<evidence type="ECO:0000256" key="3">
    <source>
        <dbReference type="ARBA" id="ARBA00022676"/>
    </source>
</evidence>
<comment type="similarity">
    <text evidence="10">Belongs to the glycosyltransferase 14 family.</text>
</comment>
<evidence type="ECO:0000256" key="5">
    <source>
        <dbReference type="ARBA" id="ARBA00022692"/>
    </source>
</evidence>
<proteinExistence type="inferred from homology"/>
<keyword evidence="8" id="KW-0472">Membrane</keyword>
<keyword evidence="12" id="KW-1185">Reference proteome</keyword>
<comment type="subcellular location">
    <subcellularLocation>
        <location evidence="1">Membrane</location>
        <topology evidence="1">Single-pass type II membrane protein</topology>
    </subcellularLocation>
</comment>
<dbReference type="EMBL" id="CADEPM010000007">
    <property type="protein sequence ID" value="CAB3408175.1"/>
    <property type="molecule type" value="Genomic_DNA"/>
</dbReference>
<evidence type="ECO:0000256" key="2">
    <source>
        <dbReference type="ARBA" id="ARBA00004922"/>
    </source>
</evidence>
<dbReference type="Proteomes" id="UP000494206">
    <property type="component" value="Unassembled WGS sequence"/>
</dbReference>
<sequence length="452" mass="52636">MRLRRRSIDTPTILYLIFTVYVALQTCYRNDLAAIPQLRKIENIPLNCTSVVNGTEDSRQIERMKQWTFDFESIEFELKNTTDFCETVDKYFNFARNATSIEEEEYPLAYGLVVYKELVQVILQLSLFYQPQHLFCIKIDVLADPLFKRALMNLHECFPNINVFYGAKSEWGTFGILENVYSCFYYLATQNHPWKYYQYLSGSDVPMRTNLEMVRIFKAMGGLFNTDIEEFEYNRKFRRETILPPVPLFKSSMSVAVPRAAADYMISSRRVEKLYKYLRKTWIPDESFWTSVAGSPAIVPVPGAIKAKDIVLFRRNFKLQAPIINTVKHVGLNYIARYQVWQWQNKCRGVLTHASCVFGVDDVAEMVTRPELVAHKFYLSYQPAALICMVKELRRRSSHPLAHEFDASSYSEMPTVEMAQGRSVMEVTHPDWLIPTSFYNPDLDPGDYSKFV</sequence>
<dbReference type="InterPro" id="IPR003406">
    <property type="entry name" value="Glyco_trans_14"/>
</dbReference>
<evidence type="ECO:0000256" key="1">
    <source>
        <dbReference type="ARBA" id="ARBA00004606"/>
    </source>
</evidence>
<evidence type="ECO:0000256" key="6">
    <source>
        <dbReference type="ARBA" id="ARBA00022968"/>
    </source>
</evidence>
<dbReference type="GO" id="GO:0008375">
    <property type="term" value="F:acetylglucosaminyltransferase activity"/>
    <property type="evidence" value="ECO:0007669"/>
    <property type="project" value="TreeGrafter"/>
</dbReference>